<evidence type="ECO:0000256" key="2">
    <source>
        <dbReference type="ARBA" id="ARBA00005029"/>
    </source>
</evidence>
<dbReference type="EC" id="2.3.1.37" evidence="5 15"/>
<dbReference type="AlphaFoldDB" id="A0A212RBN0"/>
<proteinExistence type="inferred from homology"/>
<dbReference type="SUPFAM" id="SSF53383">
    <property type="entry name" value="PLP-dependent transferases"/>
    <property type="match status" value="1"/>
</dbReference>
<keyword evidence="8 15" id="KW-0350">Heme biosynthesis</keyword>
<name>A0A212RBN0_9PROT</name>
<dbReference type="CDD" id="cd06454">
    <property type="entry name" value="KBL_like"/>
    <property type="match status" value="1"/>
</dbReference>
<comment type="subunit">
    <text evidence="4">Homodimer.</text>
</comment>
<evidence type="ECO:0000256" key="10">
    <source>
        <dbReference type="ARBA" id="ARBA00031691"/>
    </source>
</evidence>
<organism evidence="17 18">
    <name type="scientific">Arboricoccus pini</name>
    <dbReference type="NCBI Taxonomy" id="1963835"/>
    <lineage>
        <taxon>Bacteria</taxon>
        <taxon>Pseudomonadati</taxon>
        <taxon>Pseudomonadota</taxon>
        <taxon>Alphaproteobacteria</taxon>
        <taxon>Geminicoccales</taxon>
        <taxon>Geminicoccaceae</taxon>
        <taxon>Arboricoccus</taxon>
    </lineage>
</organism>
<evidence type="ECO:0000256" key="1">
    <source>
        <dbReference type="ARBA" id="ARBA00001933"/>
    </source>
</evidence>
<dbReference type="InterPro" id="IPR001917">
    <property type="entry name" value="Aminotrans_II_pyridoxalP_BS"/>
</dbReference>
<dbReference type="Gene3D" id="3.90.1150.10">
    <property type="entry name" value="Aspartate Aminotransferase, domain 1"/>
    <property type="match status" value="1"/>
</dbReference>
<dbReference type="Pfam" id="PF00155">
    <property type="entry name" value="Aminotran_1_2"/>
    <property type="match status" value="1"/>
</dbReference>
<evidence type="ECO:0000259" key="16">
    <source>
        <dbReference type="Pfam" id="PF00155"/>
    </source>
</evidence>
<comment type="cofactor">
    <cofactor evidence="1 14">
        <name>pyridoxal 5'-phosphate</name>
        <dbReference type="ChEBI" id="CHEBI:597326"/>
    </cofactor>
</comment>
<keyword evidence="7 14" id="KW-0663">Pyridoxal phosphate</keyword>
<comment type="pathway">
    <text evidence="2 15">Porphyrin-containing compound metabolism; protoporphyrin-IX biosynthesis; 5-aminolevulinate from glycine: step 1/1.</text>
</comment>
<dbReference type="Proteomes" id="UP000197065">
    <property type="component" value="Unassembled WGS sequence"/>
</dbReference>
<dbReference type="Gene3D" id="3.40.640.10">
    <property type="entry name" value="Type I PLP-dependent aspartate aminotransferase-like (Major domain)"/>
    <property type="match status" value="1"/>
</dbReference>
<dbReference type="UniPathway" id="UPA00251">
    <property type="reaction ID" value="UER00375"/>
</dbReference>
<dbReference type="EMBL" id="FYEH01000007">
    <property type="protein sequence ID" value="SNB69622.1"/>
    <property type="molecule type" value="Genomic_DNA"/>
</dbReference>
<dbReference type="InterPro" id="IPR015421">
    <property type="entry name" value="PyrdxlP-dep_Trfase_major"/>
</dbReference>
<evidence type="ECO:0000256" key="9">
    <source>
        <dbReference type="ARBA" id="ARBA00023315"/>
    </source>
</evidence>
<evidence type="ECO:0000313" key="17">
    <source>
        <dbReference type="EMBL" id="SNB69622.1"/>
    </source>
</evidence>
<dbReference type="GO" id="GO:0006782">
    <property type="term" value="P:protoporphyrinogen IX biosynthetic process"/>
    <property type="evidence" value="ECO:0007669"/>
    <property type="project" value="UniProtKB-UniRule"/>
</dbReference>
<dbReference type="PANTHER" id="PTHR13693:SF102">
    <property type="entry name" value="2-AMINO-3-KETOBUTYRATE COENZYME A LIGASE, MITOCHONDRIAL"/>
    <property type="match status" value="1"/>
</dbReference>
<evidence type="ECO:0000256" key="4">
    <source>
        <dbReference type="ARBA" id="ARBA00011738"/>
    </source>
</evidence>
<keyword evidence="18" id="KW-1185">Reference proteome</keyword>
<evidence type="ECO:0000256" key="8">
    <source>
        <dbReference type="ARBA" id="ARBA00023133"/>
    </source>
</evidence>
<evidence type="ECO:0000256" key="13">
    <source>
        <dbReference type="ARBA" id="ARBA00047654"/>
    </source>
</evidence>
<evidence type="ECO:0000256" key="11">
    <source>
        <dbReference type="ARBA" id="ARBA00031945"/>
    </source>
</evidence>
<dbReference type="NCBIfam" id="TIGR01821">
    <property type="entry name" value="5aminolev_synth"/>
    <property type="match status" value="1"/>
</dbReference>
<evidence type="ECO:0000256" key="5">
    <source>
        <dbReference type="ARBA" id="ARBA00013257"/>
    </source>
</evidence>
<dbReference type="RefSeq" id="WP_088561601.1">
    <property type="nucleotide sequence ID" value="NZ_FYEH01000007.1"/>
</dbReference>
<gene>
    <name evidence="17" type="ORF">SAMN07250955_10722</name>
</gene>
<dbReference type="FunFam" id="3.40.640.10:FF:000006">
    <property type="entry name" value="5-aminolevulinate synthase, mitochondrial"/>
    <property type="match status" value="1"/>
</dbReference>
<comment type="similarity">
    <text evidence="3 14">Belongs to the class-II pyridoxal-phosphate-dependent aminotransferase family.</text>
</comment>
<evidence type="ECO:0000256" key="6">
    <source>
        <dbReference type="ARBA" id="ARBA00022679"/>
    </source>
</evidence>
<dbReference type="InterPro" id="IPR050087">
    <property type="entry name" value="AON_synthase_class-II"/>
</dbReference>
<dbReference type="InterPro" id="IPR015424">
    <property type="entry name" value="PyrdxlP-dep_Trfase"/>
</dbReference>
<sequence>MNYKSHFESALDKVRREGRYRVFADLARQAGAFPAAHHRDPAGVREVTVWCSNDYLGMGQHPDVLAAATEAVQTYGAGAGGTRNISGTTHLHVLLEAELASLHDKDQALVMSSGFVANEAAISTIAQLLPDCLILSDAYNHASMIAGVRHSGCEKQIFRHNDVAHLEQLLRAQPRERAKLIVFESVYSMDGDFGPIAEIVELAKRYNAMTFLDEVHAVGMYGAHGAGVAERDGLMAEIDVIQGTLAKAFGCMGGYIAADGAIIDAVRSHAPGFIFTSSLAPAVVGAALASVQYLKQASALRERHQERAACLKRRLHAAGLPVMPSPSHIVPLLVGEPRRCKEASDMLMAQYGIYIQPINYPTVQRGTERLRITPTPLHDDAVMDRLVEALGEVWSHLEIRLAA</sequence>
<reference evidence="17 18" key="1">
    <citation type="submission" date="2017-06" db="EMBL/GenBank/DDBJ databases">
        <authorList>
            <person name="Kim H.J."/>
            <person name="Triplett B.A."/>
        </authorList>
    </citation>
    <scope>NUCLEOTIDE SEQUENCE [LARGE SCALE GENOMIC DNA]</scope>
    <source>
        <strain evidence="17 18">B29T1</strain>
    </source>
</reference>
<dbReference type="InterPro" id="IPR010961">
    <property type="entry name" value="4pyrrol_synth_NH2levulA_synth"/>
</dbReference>
<evidence type="ECO:0000313" key="18">
    <source>
        <dbReference type="Proteomes" id="UP000197065"/>
    </source>
</evidence>
<evidence type="ECO:0000256" key="3">
    <source>
        <dbReference type="ARBA" id="ARBA00008392"/>
    </source>
</evidence>
<evidence type="ECO:0000256" key="7">
    <source>
        <dbReference type="ARBA" id="ARBA00022898"/>
    </source>
</evidence>
<dbReference type="InterPro" id="IPR004839">
    <property type="entry name" value="Aminotransferase_I/II_large"/>
</dbReference>
<dbReference type="PROSITE" id="PS00599">
    <property type="entry name" value="AA_TRANSFER_CLASS_2"/>
    <property type="match status" value="1"/>
</dbReference>
<keyword evidence="6 15" id="KW-0808">Transferase</keyword>
<evidence type="ECO:0000256" key="15">
    <source>
        <dbReference type="RuleBase" id="RU910713"/>
    </source>
</evidence>
<accession>A0A212RBN0</accession>
<feature type="domain" description="Aminotransferase class I/classII large" evidence="16">
    <location>
        <begin position="46"/>
        <end position="390"/>
    </location>
</feature>
<dbReference type="GO" id="GO:0003870">
    <property type="term" value="F:5-aminolevulinate synthase activity"/>
    <property type="evidence" value="ECO:0007669"/>
    <property type="project" value="UniProtKB-EC"/>
</dbReference>
<evidence type="ECO:0000256" key="12">
    <source>
        <dbReference type="ARBA" id="ARBA00032773"/>
    </source>
</evidence>
<keyword evidence="9 15" id="KW-0012">Acyltransferase</keyword>
<dbReference type="InterPro" id="IPR015422">
    <property type="entry name" value="PyrdxlP-dep_Trfase_small"/>
</dbReference>
<evidence type="ECO:0000256" key="14">
    <source>
        <dbReference type="RuleBase" id="RU003693"/>
    </source>
</evidence>
<comment type="catalytic activity">
    <reaction evidence="13 15">
        <text>succinyl-CoA + glycine + H(+) = 5-aminolevulinate + CO2 + CoA</text>
        <dbReference type="Rhea" id="RHEA:12921"/>
        <dbReference type="ChEBI" id="CHEBI:15378"/>
        <dbReference type="ChEBI" id="CHEBI:16526"/>
        <dbReference type="ChEBI" id="CHEBI:57287"/>
        <dbReference type="ChEBI" id="CHEBI:57292"/>
        <dbReference type="ChEBI" id="CHEBI:57305"/>
        <dbReference type="ChEBI" id="CHEBI:356416"/>
        <dbReference type="EC" id="2.3.1.37"/>
    </reaction>
</comment>
<dbReference type="GO" id="GO:0030170">
    <property type="term" value="F:pyridoxal phosphate binding"/>
    <property type="evidence" value="ECO:0007669"/>
    <property type="project" value="UniProtKB-UniRule"/>
</dbReference>
<protein>
    <recommendedName>
        <fullName evidence="5 15">5-aminolevulinate synthase</fullName>
        <ecNumber evidence="5 15">2.3.1.37</ecNumber>
    </recommendedName>
    <alternativeName>
        <fullName evidence="10 15">5-aminolevulinic acid synthase</fullName>
    </alternativeName>
    <alternativeName>
        <fullName evidence="11 15">Delta-ALA synthase</fullName>
    </alternativeName>
    <alternativeName>
        <fullName evidence="12 15">Delta-aminolevulinate synthase</fullName>
    </alternativeName>
</protein>
<dbReference type="OrthoDB" id="9807157at2"/>
<dbReference type="PANTHER" id="PTHR13693">
    <property type="entry name" value="CLASS II AMINOTRANSFERASE/8-AMINO-7-OXONONANOATE SYNTHASE"/>
    <property type="match status" value="1"/>
</dbReference>